<sequence length="188" mass="21642">MPAAILKDRFKEEESLPPRKKKKEFDLPKKVKEKLKDHERVKRELQEGKSAQDILEISDESMADFYQAAYKLFVGKRYTDAANAFLFLVTLNPYHHDYWMGLGMATQMCHEFESAIDAYEMAAICQVESPVPYFYLAKCLFAIHDRESALMALDLAIEYAADSDEFGEIHDQAVKAKAVLLKDQPHEE</sequence>
<gene>
    <name evidence="2" type="primary">sycD3</name>
    <name evidence="2" type="ORF">ELAC_1028</name>
</gene>
<comment type="similarity">
    <text evidence="1">Belongs to the LcrH/SycD chaperone family.</text>
</comment>
<dbReference type="AlphaFoldDB" id="A0A0H5DQL2"/>
<dbReference type="RefSeq" id="WP_239414387.1">
    <property type="nucleotide sequence ID" value="NZ_CWGJ01000012.1"/>
</dbReference>
<dbReference type="EMBL" id="CWGJ01000012">
    <property type="protein sequence ID" value="CRX38373.1"/>
    <property type="molecule type" value="Genomic_DNA"/>
</dbReference>
<dbReference type="InterPro" id="IPR005415">
    <property type="entry name" value="T3SS_Ca_resp_chp_LcrH/SycD"/>
</dbReference>
<evidence type="ECO:0000313" key="3">
    <source>
        <dbReference type="Proteomes" id="UP000220251"/>
    </source>
</evidence>
<dbReference type="InterPro" id="IPR011990">
    <property type="entry name" value="TPR-like_helical_dom_sf"/>
</dbReference>
<evidence type="ECO:0000313" key="2">
    <source>
        <dbReference type="EMBL" id="CRX38373.1"/>
    </source>
</evidence>
<proteinExistence type="inferred from homology"/>
<dbReference type="Proteomes" id="UP000220251">
    <property type="component" value="Unassembled WGS sequence"/>
</dbReference>
<keyword evidence="3" id="KW-1185">Reference proteome</keyword>
<organism evidence="2 3">
    <name type="scientific">Estrella lausannensis</name>
    <dbReference type="NCBI Taxonomy" id="483423"/>
    <lineage>
        <taxon>Bacteria</taxon>
        <taxon>Pseudomonadati</taxon>
        <taxon>Chlamydiota</taxon>
        <taxon>Chlamydiia</taxon>
        <taxon>Parachlamydiales</taxon>
        <taxon>Candidatus Criblamydiaceae</taxon>
        <taxon>Estrella</taxon>
    </lineage>
</organism>
<dbReference type="PRINTS" id="PR01595">
    <property type="entry name" value="SYCDCHAPRONE"/>
</dbReference>
<protein>
    <submittedName>
        <fullName evidence="2">Type III secretion chaperone SycD/LcrH</fullName>
    </submittedName>
</protein>
<name>A0A0H5DQL2_9BACT</name>
<dbReference type="SUPFAM" id="SSF48452">
    <property type="entry name" value="TPR-like"/>
    <property type="match status" value="1"/>
</dbReference>
<dbReference type="InterPro" id="IPR011716">
    <property type="entry name" value="TPR-3"/>
</dbReference>
<accession>A0A0H5DQL2</accession>
<dbReference type="Gene3D" id="1.25.40.10">
    <property type="entry name" value="Tetratricopeptide repeat domain"/>
    <property type="match status" value="1"/>
</dbReference>
<dbReference type="NCBIfam" id="TIGR02552">
    <property type="entry name" value="LcrH_SycD"/>
    <property type="match status" value="1"/>
</dbReference>
<evidence type="ECO:0000256" key="1">
    <source>
        <dbReference type="ARBA" id="ARBA00010244"/>
    </source>
</evidence>
<reference evidence="3" key="1">
    <citation type="submission" date="2015-06" db="EMBL/GenBank/DDBJ databases">
        <authorList>
            <person name="Bertelli C."/>
        </authorList>
    </citation>
    <scope>NUCLEOTIDE SEQUENCE [LARGE SCALE GENOMIC DNA]</scope>
    <source>
        <strain evidence="3">CRIB-30</strain>
    </source>
</reference>
<dbReference type="Pfam" id="PF07720">
    <property type="entry name" value="TPR_3"/>
    <property type="match status" value="1"/>
</dbReference>